<keyword evidence="4" id="KW-0378">Hydrolase</keyword>
<protein>
    <submittedName>
        <fullName evidence="8">CoA pyrophosphatase</fullName>
    </submittedName>
</protein>
<dbReference type="SUPFAM" id="SSF55811">
    <property type="entry name" value="Nudix"/>
    <property type="match status" value="1"/>
</dbReference>
<evidence type="ECO:0000259" key="7">
    <source>
        <dbReference type="PROSITE" id="PS51462"/>
    </source>
</evidence>
<evidence type="ECO:0000256" key="6">
    <source>
        <dbReference type="ARBA" id="ARBA00023211"/>
    </source>
</evidence>
<evidence type="ECO:0000256" key="3">
    <source>
        <dbReference type="ARBA" id="ARBA00022723"/>
    </source>
</evidence>
<proteinExistence type="predicted"/>
<dbReference type="InterPro" id="IPR015797">
    <property type="entry name" value="NUDIX_hydrolase-like_dom_sf"/>
</dbReference>
<reference evidence="8 9" key="1">
    <citation type="submission" date="2018-01" db="EMBL/GenBank/DDBJ databases">
        <title>The draft genome sequence of Halioglobus japonicus S1-36.</title>
        <authorList>
            <person name="Du Z.-J."/>
            <person name="Shi M.-J."/>
        </authorList>
    </citation>
    <scope>NUCLEOTIDE SEQUENCE [LARGE SCALE GENOMIC DNA]</scope>
    <source>
        <strain evidence="8 9">S1-36</strain>
    </source>
</reference>
<dbReference type="PROSITE" id="PS51462">
    <property type="entry name" value="NUDIX"/>
    <property type="match status" value="1"/>
</dbReference>
<dbReference type="GO" id="GO:0046872">
    <property type="term" value="F:metal ion binding"/>
    <property type="evidence" value="ECO:0007669"/>
    <property type="project" value="UniProtKB-KW"/>
</dbReference>
<evidence type="ECO:0000313" key="8">
    <source>
        <dbReference type="EMBL" id="PLW87596.1"/>
    </source>
</evidence>
<evidence type="ECO:0000256" key="1">
    <source>
        <dbReference type="ARBA" id="ARBA00001936"/>
    </source>
</evidence>
<comment type="cofactor">
    <cofactor evidence="1">
        <name>Mn(2+)</name>
        <dbReference type="ChEBI" id="CHEBI:29035"/>
    </cofactor>
</comment>
<gene>
    <name evidence="8" type="ORF">C0029_03170</name>
</gene>
<comment type="cofactor">
    <cofactor evidence="2">
        <name>Mg(2+)</name>
        <dbReference type="ChEBI" id="CHEBI:18420"/>
    </cofactor>
</comment>
<feature type="domain" description="Nudix hydrolase" evidence="7">
    <location>
        <begin position="40"/>
        <end position="173"/>
    </location>
</feature>
<keyword evidence="6" id="KW-0464">Manganese</keyword>
<keyword evidence="5" id="KW-0460">Magnesium</keyword>
<keyword evidence="3" id="KW-0479">Metal-binding</keyword>
<sequence>MGSAANGGITRVSDAAAIFARLQAQLPLDRQAWDPDPGRRPEAAVLVPLTDEAEPRVLLGRRGRHLKTHPGEVAFPGGKREPSDASPWVTALREAEEEVGIRGAQVTPLGELAPMITRTDFEVHPCVARVPCGLELVVDTREFDSVFYQPLAVFADASRLQTLKFEMPGKTYFTPQYQIDGDNIWGVTAAILGQLASVAYGVPLEMRRGWSIQA</sequence>
<evidence type="ECO:0000256" key="4">
    <source>
        <dbReference type="ARBA" id="ARBA00022801"/>
    </source>
</evidence>
<dbReference type="Pfam" id="PF00293">
    <property type="entry name" value="NUDIX"/>
    <property type="match status" value="1"/>
</dbReference>
<dbReference type="PANTHER" id="PTHR12992">
    <property type="entry name" value="NUDIX HYDROLASE"/>
    <property type="match status" value="1"/>
</dbReference>
<evidence type="ECO:0000256" key="2">
    <source>
        <dbReference type="ARBA" id="ARBA00001946"/>
    </source>
</evidence>
<dbReference type="InterPro" id="IPR000086">
    <property type="entry name" value="NUDIX_hydrolase_dom"/>
</dbReference>
<organism evidence="8 9">
    <name type="scientific">Halioglobus japonicus</name>
    <dbReference type="NCBI Taxonomy" id="930805"/>
    <lineage>
        <taxon>Bacteria</taxon>
        <taxon>Pseudomonadati</taxon>
        <taxon>Pseudomonadota</taxon>
        <taxon>Gammaproteobacteria</taxon>
        <taxon>Cellvibrionales</taxon>
        <taxon>Halieaceae</taxon>
        <taxon>Halioglobus</taxon>
    </lineage>
</organism>
<keyword evidence="9" id="KW-1185">Reference proteome</keyword>
<name>A0AAP8MGR5_9GAMM</name>
<dbReference type="GO" id="GO:0010945">
    <property type="term" value="F:coenzyme A diphosphatase activity"/>
    <property type="evidence" value="ECO:0007669"/>
    <property type="project" value="InterPro"/>
</dbReference>
<dbReference type="PANTHER" id="PTHR12992:SF11">
    <property type="entry name" value="MITOCHONDRIAL COENZYME A DIPHOSPHATASE NUDT8"/>
    <property type="match status" value="1"/>
</dbReference>
<dbReference type="CDD" id="cd03426">
    <property type="entry name" value="NUDIX_CoAse_Nudt7"/>
    <property type="match status" value="1"/>
</dbReference>
<dbReference type="Proteomes" id="UP000235162">
    <property type="component" value="Unassembled WGS sequence"/>
</dbReference>
<accession>A0AAP8MGR5</accession>
<dbReference type="Gene3D" id="3.90.79.10">
    <property type="entry name" value="Nucleoside Triphosphate Pyrophosphohydrolase"/>
    <property type="match status" value="1"/>
</dbReference>
<comment type="caution">
    <text evidence="8">The sequence shown here is derived from an EMBL/GenBank/DDBJ whole genome shotgun (WGS) entry which is preliminary data.</text>
</comment>
<evidence type="ECO:0000313" key="9">
    <source>
        <dbReference type="Proteomes" id="UP000235162"/>
    </source>
</evidence>
<evidence type="ECO:0000256" key="5">
    <source>
        <dbReference type="ARBA" id="ARBA00022842"/>
    </source>
</evidence>
<dbReference type="InterPro" id="IPR045121">
    <property type="entry name" value="CoAse"/>
</dbReference>
<dbReference type="AlphaFoldDB" id="A0AAP8MGR5"/>
<dbReference type="EMBL" id="PKUR01000001">
    <property type="protein sequence ID" value="PLW87596.1"/>
    <property type="molecule type" value="Genomic_DNA"/>
</dbReference>